<evidence type="ECO:0000256" key="2">
    <source>
        <dbReference type="ARBA" id="ARBA00006910"/>
    </source>
</evidence>
<evidence type="ECO:0000313" key="11">
    <source>
        <dbReference type="Proteomes" id="UP000271162"/>
    </source>
</evidence>
<dbReference type="GO" id="GO:0005776">
    <property type="term" value="C:autophagosome"/>
    <property type="evidence" value="ECO:0007669"/>
    <property type="project" value="TreeGrafter"/>
</dbReference>
<dbReference type="Proteomes" id="UP000271162">
    <property type="component" value="Unassembled WGS sequence"/>
</dbReference>
<keyword evidence="5 6" id="KW-0072">Autophagy</keyword>
<keyword evidence="6" id="KW-0472">Membrane</keyword>
<keyword evidence="11" id="KW-1185">Reference proteome</keyword>
<dbReference type="EMBL" id="UYSL01020350">
    <property type="protein sequence ID" value="VDL74197.1"/>
    <property type="molecule type" value="Genomic_DNA"/>
</dbReference>
<evidence type="ECO:0000256" key="3">
    <source>
        <dbReference type="ARBA" id="ARBA00022499"/>
    </source>
</evidence>
<dbReference type="InterPro" id="IPR048940">
    <property type="entry name" value="ATG5_HBR"/>
</dbReference>
<feature type="domain" description="Autophagy protein ATG5 alpha-helical bundle region" evidence="8">
    <location>
        <begin position="120"/>
        <end position="177"/>
    </location>
</feature>
<dbReference type="GO" id="GO:0019776">
    <property type="term" value="F:Atg8-family ligase activity"/>
    <property type="evidence" value="ECO:0007669"/>
    <property type="project" value="TreeGrafter"/>
</dbReference>
<feature type="domain" description="Autophagy protein ATG5 UblB" evidence="7">
    <location>
        <begin position="187"/>
        <end position="264"/>
    </location>
</feature>
<dbReference type="GO" id="GO:0006995">
    <property type="term" value="P:cellular response to nitrogen starvation"/>
    <property type="evidence" value="ECO:0007669"/>
    <property type="project" value="TreeGrafter"/>
</dbReference>
<gene>
    <name evidence="10" type="ORF">NBR_LOCUS10608</name>
</gene>
<evidence type="ECO:0000259" key="8">
    <source>
        <dbReference type="Pfam" id="PF20637"/>
    </source>
</evidence>
<feature type="domain" description="Autophagy protein ATG5 UblA" evidence="9">
    <location>
        <begin position="13"/>
        <end position="106"/>
    </location>
</feature>
<dbReference type="GO" id="GO:0044233">
    <property type="term" value="C:mitochondria-associated endoplasmic reticulum membrane contact site"/>
    <property type="evidence" value="ECO:0007669"/>
    <property type="project" value="TreeGrafter"/>
</dbReference>
<dbReference type="Gene3D" id="3.10.20.90">
    <property type="entry name" value="Phosphatidylinositol 3-kinase Catalytic Subunit, Chain A, domain 1"/>
    <property type="match status" value="1"/>
</dbReference>
<proteinExistence type="inferred from homology"/>
<comment type="subcellular location">
    <subcellularLocation>
        <location evidence="1 6">Preautophagosomal structure membrane</location>
        <topology evidence="1 6">Peripheral membrane protein</topology>
    </subcellularLocation>
</comment>
<dbReference type="Pfam" id="PF20637">
    <property type="entry name" value="ATG5_HBR"/>
    <property type="match status" value="1"/>
</dbReference>
<dbReference type="PANTHER" id="PTHR13040:SF2">
    <property type="entry name" value="AUTOPHAGY PROTEIN 5"/>
    <property type="match status" value="1"/>
</dbReference>
<accession>A0A0N4Y419</accession>
<protein>
    <recommendedName>
        <fullName evidence="6">Autophagy protein 5</fullName>
    </recommendedName>
</protein>
<dbReference type="GO" id="GO:0034045">
    <property type="term" value="C:phagophore assembly site membrane"/>
    <property type="evidence" value="ECO:0007669"/>
    <property type="project" value="UniProtKB-SubCell"/>
</dbReference>
<dbReference type="InterPro" id="IPR007239">
    <property type="entry name" value="Atg5"/>
</dbReference>
<comment type="function">
    <text evidence="6">Involved in autophagic vesicle formation.</text>
</comment>
<sequence length="271" mass="31037">MASEFDYEVSRKVWEAAVPIEFQVERDDDSGDACRPCYAMLPRCSYFPLHLNRILEQVRAREDDLQLDPDNVWLECNGAPLKTYYPVGVLFDLYKTSDSPTVTVLIKTGSRPEGVSCVSKETMEAMFMQSLKEANYLKRRKDEMVSSMKIDEHKQLWSGLVHDRFDEFWSINRRLMESSEERPFIDVPIRLYIAGQPFRQTLQPPLAENGEPRTLSQALTSLCADLVDSGKYRFISHGISLPQDTPISYLGTNFSYPDNFVHVCAVQSSNP</sequence>
<dbReference type="InterPro" id="IPR042526">
    <property type="entry name" value="Atg5_HR"/>
</dbReference>
<dbReference type="STRING" id="27835.A0A0N4Y419"/>
<dbReference type="AlphaFoldDB" id="A0A0N4Y419"/>
<evidence type="ECO:0000256" key="5">
    <source>
        <dbReference type="ARBA" id="ARBA00023006"/>
    </source>
</evidence>
<reference evidence="10 11" key="2">
    <citation type="submission" date="2018-11" db="EMBL/GenBank/DDBJ databases">
        <authorList>
            <consortium name="Pathogen Informatics"/>
        </authorList>
    </citation>
    <scope>NUCLEOTIDE SEQUENCE [LARGE SCALE GENOMIC DNA]</scope>
</reference>
<evidence type="ECO:0000256" key="6">
    <source>
        <dbReference type="RuleBase" id="RU361202"/>
    </source>
</evidence>
<dbReference type="PANTHER" id="PTHR13040">
    <property type="entry name" value="AUTOPHAGY PROTEIN 5"/>
    <property type="match status" value="1"/>
</dbReference>
<evidence type="ECO:0000259" key="9">
    <source>
        <dbReference type="Pfam" id="PF20638"/>
    </source>
</evidence>
<evidence type="ECO:0000313" key="10">
    <source>
        <dbReference type="EMBL" id="VDL74197.1"/>
    </source>
</evidence>
<evidence type="ECO:0000259" key="7">
    <source>
        <dbReference type="Pfam" id="PF04106"/>
    </source>
</evidence>
<dbReference type="GO" id="GO:0034727">
    <property type="term" value="P:piecemeal microautophagy of the nucleus"/>
    <property type="evidence" value="ECO:0007669"/>
    <property type="project" value="TreeGrafter"/>
</dbReference>
<keyword evidence="4 6" id="KW-0832">Ubl conjugation</keyword>
<dbReference type="Pfam" id="PF04106">
    <property type="entry name" value="ATG5_UblB"/>
    <property type="match status" value="1"/>
</dbReference>
<name>A0A0N4Y419_NIPBR</name>
<dbReference type="GO" id="GO:0034274">
    <property type="term" value="C:Atg12-Atg5-Atg16 complex"/>
    <property type="evidence" value="ECO:0007669"/>
    <property type="project" value="TreeGrafter"/>
</dbReference>
<evidence type="ECO:0000256" key="4">
    <source>
        <dbReference type="ARBA" id="ARBA00022843"/>
    </source>
</evidence>
<evidence type="ECO:0000256" key="1">
    <source>
        <dbReference type="ARBA" id="ARBA00004623"/>
    </source>
</evidence>
<comment type="similarity">
    <text evidence="2 6">Belongs to the ATG5 family.</text>
</comment>
<keyword evidence="3 6" id="KW-1017">Isopeptide bond</keyword>
<comment type="subunit">
    <text evidence="6">Conjugated with ATG12.</text>
</comment>
<dbReference type="InterPro" id="IPR048939">
    <property type="entry name" value="ATG5_UblA"/>
</dbReference>
<dbReference type="Gene3D" id="3.10.20.620">
    <property type="match status" value="1"/>
</dbReference>
<dbReference type="GO" id="GO:0007033">
    <property type="term" value="P:vacuole organization"/>
    <property type="evidence" value="ECO:0007669"/>
    <property type="project" value="UniProtKB-ARBA"/>
</dbReference>
<dbReference type="OrthoDB" id="272162at2759"/>
<dbReference type="OMA" id="SIQKAVW"/>
<dbReference type="Gene3D" id="1.10.246.190">
    <property type="entry name" value="Autophagy protein Apg5, helix rich domain"/>
    <property type="match status" value="1"/>
</dbReference>
<organism evidence="12">
    <name type="scientific">Nippostrongylus brasiliensis</name>
    <name type="common">Rat hookworm</name>
    <dbReference type="NCBI Taxonomy" id="27835"/>
    <lineage>
        <taxon>Eukaryota</taxon>
        <taxon>Metazoa</taxon>
        <taxon>Ecdysozoa</taxon>
        <taxon>Nematoda</taxon>
        <taxon>Chromadorea</taxon>
        <taxon>Rhabditida</taxon>
        <taxon>Rhabditina</taxon>
        <taxon>Rhabditomorpha</taxon>
        <taxon>Strongyloidea</taxon>
        <taxon>Heligmosomidae</taxon>
        <taxon>Nippostrongylus</taxon>
    </lineage>
</organism>
<dbReference type="GO" id="GO:0061908">
    <property type="term" value="C:phagophore"/>
    <property type="evidence" value="ECO:0007669"/>
    <property type="project" value="TreeGrafter"/>
</dbReference>
<dbReference type="GO" id="GO:0000422">
    <property type="term" value="P:autophagy of mitochondrion"/>
    <property type="evidence" value="ECO:0007669"/>
    <property type="project" value="TreeGrafter"/>
</dbReference>
<dbReference type="Pfam" id="PF20638">
    <property type="entry name" value="ATG5_UblA"/>
    <property type="match status" value="1"/>
</dbReference>
<dbReference type="InterPro" id="IPR048318">
    <property type="entry name" value="ATG5_UblB"/>
</dbReference>
<dbReference type="WBParaSite" id="NBR_0001060701-mRNA-1">
    <property type="protein sequence ID" value="NBR_0001060701-mRNA-1"/>
    <property type="gene ID" value="NBR_0001060701"/>
</dbReference>
<evidence type="ECO:0000313" key="12">
    <source>
        <dbReference type="WBParaSite" id="NBR_0001060701-mRNA-1"/>
    </source>
</evidence>
<reference evidence="12" key="1">
    <citation type="submission" date="2017-02" db="UniProtKB">
        <authorList>
            <consortium name="WormBaseParasite"/>
        </authorList>
    </citation>
    <scope>IDENTIFICATION</scope>
</reference>
<dbReference type="InterPro" id="IPR042527">
    <property type="entry name" value="Atg5_UblA_dom_sf"/>
</dbReference>